<reference evidence="1 2" key="1">
    <citation type="submission" date="2019-07" db="EMBL/GenBank/DDBJ databases">
        <title>Sphingomonas solaris sp. nov., isolated from a solar panel from Boston, Massachusetts.</title>
        <authorList>
            <person name="Tanner K."/>
            <person name="Pascual J."/>
            <person name="Mancuso C."/>
            <person name="Pereto J."/>
            <person name="Khalil A."/>
            <person name="Vilanova C."/>
        </authorList>
    </citation>
    <scope>NUCLEOTIDE SEQUENCE [LARGE SCALE GENOMIC DNA]</scope>
    <source>
        <strain evidence="1 2">R4DWN</strain>
    </source>
</reference>
<dbReference type="Proteomes" id="UP000318681">
    <property type="component" value="Unassembled WGS sequence"/>
</dbReference>
<evidence type="ECO:0000313" key="1">
    <source>
        <dbReference type="EMBL" id="TVV69747.1"/>
    </source>
</evidence>
<protein>
    <submittedName>
        <fullName evidence="1">Uncharacterized protein</fullName>
    </submittedName>
</protein>
<sequence length="70" mass="8275">IPRQRRDAPKKTADEDHPDLIRWSIQEVRRIANRLAQRRILPAYIIAWSCWRRAHQAAARRAHLAAKSQL</sequence>
<feature type="non-terminal residue" evidence="1">
    <location>
        <position position="1"/>
    </location>
</feature>
<gene>
    <name evidence="1" type="ORF">FOY91_20940</name>
</gene>
<accession>A0A558QRS0</accession>
<evidence type="ECO:0000313" key="2">
    <source>
        <dbReference type="Proteomes" id="UP000318681"/>
    </source>
</evidence>
<proteinExistence type="predicted"/>
<keyword evidence="2" id="KW-1185">Reference proteome</keyword>
<organism evidence="1 2">
    <name type="scientific">Alterirhizorhabdus solaris</name>
    <dbReference type="NCBI Taxonomy" id="2529389"/>
    <lineage>
        <taxon>Bacteria</taxon>
        <taxon>Pseudomonadati</taxon>
        <taxon>Pseudomonadota</taxon>
        <taxon>Alphaproteobacteria</taxon>
        <taxon>Sphingomonadales</taxon>
        <taxon>Rhizorhabdaceae</taxon>
        <taxon>Alterirhizorhabdus</taxon>
    </lineage>
</organism>
<comment type="caution">
    <text evidence="1">The sequence shown here is derived from an EMBL/GenBank/DDBJ whole genome shotgun (WGS) entry which is preliminary data.</text>
</comment>
<dbReference type="AlphaFoldDB" id="A0A558QRS0"/>
<name>A0A558QRS0_9SPHN</name>
<dbReference type="EMBL" id="VNIM01000179">
    <property type="protein sequence ID" value="TVV69747.1"/>
    <property type="molecule type" value="Genomic_DNA"/>
</dbReference>
<dbReference type="OrthoDB" id="7873064at2"/>